<keyword evidence="5" id="KW-0460">Magnesium</keyword>
<keyword evidence="3" id="KW-0064">Aspartyl protease</keyword>
<dbReference type="AlphaFoldDB" id="A0A9W6YMV0"/>
<dbReference type="SUPFAM" id="SSF54160">
    <property type="entry name" value="Chromo domain-like"/>
    <property type="match status" value="1"/>
</dbReference>
<dbReference type="GO" id="GO:0003964">
    <property type="term" value="F:RNA-directed DNA polymerase activity"/>
    <property type="evidence" value="ECO:0007669"/>
    <property type="project" value="UniProtKB-KW"/>
</dbReference>
<keyword evidence="6" id="KW-0229">DNA integration</keyword>
<organism evidence="12 13">
    <name type="scientific">Phytophthora fragariaefolia</name>
    <dbReference type="NCBI Taxonomy" id="1490495"/>
    <lineage>
        <taxon>Eukaryota</taxon>
        <taxon>Sar</taxon>
        <taxon>Stramenopiles</taxon>
        <taxon>Oomycota</taxon>
        <taxon>Peronosporomycetes</taxon>
        <taxon>Peronosporales</taxon>
        <taxon>Peronosporaceae</taxon>
        <taxon>Phytophthora</taxon>
    </lineage>
</organism>
<keyword evidence="9" id="KW-0238">DNA-binding</keyword>
<evidence type="ECO:0000256" key="10">
    <source>
        <dbReference type="ARBA" id="ARBA00023172"/>
    </source>
</evidence>
<evidence type="ECO:0000259" key="11">
    <source>
        <dbReference type="PROSITE" id="PS50013"/>
    </source>
</evidence>
<dbReference type="GO" id="GO:0003677">
    <property type="term" value="F:DNA binding"/>
    <property type="evidence" value="ECO:0007669"/>
    <property type="project" value="UniProtKB-KW"/>
</dbReference>
<gene>
    <name evidence="12" type="ORF">Pfra01_002937300</name>
</gene>
<comment type="caution">
    <text evidence="12">The sequence shown here is derived from an EMBL/GenBank/DDBJ whole genome shotgun (WGS) entry which is preliminary data.</text>
</comment>
<evidence type="ECO:0000256" key="4">
    <source>
        <dbReference type="ARBA" id="ARBA00022801"/>
    </source>
</evidence>
<keyword evidence="13" id="KW-1185">Reference proteome</keyword>
<keyword evidence="10" id="KW-0233">DNA recombination</keyword>
<keyword evidence="4" id="KW-0378">Hydrolase</keyword>
<evidence type="ECO:0000256" key="5">
    <source>
        <dbReference type="ARBA" id="ARBA00022842"/>
    </source>
</evidence>
<evidence type="ECO:0000256" key="9">
    <source>
        <dbReference type="ARBA" id="ARBA00023125"/>
    </source>
</evidence>
<dbReference type="Gene3D" id="1.10.340.70">
    <property type="match status" value="1"/>
</dbReference>
<dbReference type="Proteomes" id="UP001165121">
    <property type="component" value="Unassembled WGS sequence"/>
</dbReference>
<dbReference type="GO" id="GO:0006508">
    <property type="term" value="P:proteolysis"/>
    <property type="evidence" value="ECO:0007669"/>
    <property type="project" value="UniProtKB-KW"/>
</dbReference>
<dbReference type="InterPro" id="IPR056924">
    <property type="entry name" value="SH3_Tf2-1"/>
</dbReference>
<name>A0A9W6YMV0_9STRA</name>
<sequence length="331" mass="37888">MADRFVLCDDGLLNGLGESSRWGRERMNETVLRLVVPTAMVQEVLQNCHDSLEGGHQGIVIAFHRVKADYYWIGLYADVEKHVRSCPDCSSSKSCPEQRGYSSGGVLVERPLQIAEKRRYLGQMRANEASEDSPGDVEDMNEQVCESPRSLFEPGDRVWLYMERVEPGITNKLAHRWDGPFRIKKKVGKFAYELDLPARSGYRFYPVVHVSRQKVVGEFGDRPKVRLVRELTDEARLDFDEDLLPEDSGGADMLAGAYEVESIFGDRRPMETSTRRSVREFLVKWVAMPTWEPMTNLSCGGLLYDYLREKRSSQRFQMVQVADEDYGTHTK</sequence>
<dbReference type="GO" id="GO:0015074">
    <property type="term" value="P:DNA integration"/>
    <property type="evidence" value="ECO:0007669"/>
    <property type="project" value="UniProtKB-KW"/>
</dbReference>
<feature type="domain" description="Chromo" evidence="11">
    <location>
        <begin position="258"/>
        <end position="318"/>
    </location>
</feature>
<dbReference type="PANTHER" id="PTHR37984">
    <property type="entry name" value="PROTEIN CBG26694"/>
    <property type="match status" value="1"/>
</dbReference>
<dbReference type="InterPro" id="IPR016197">
    <property type="entry name" value="Chromo-like_dom_sf"/>
</dbReference>
<evidence type="ECO:0000256" key="2">
    <source>
        <dbReference type="ARBA" id="ARBA00022723"/>
    </source>
</evidence>
<dbReference type="GO" id="GO:0004190">
    <property type="term" value="F:aspartic-type endopeptidase activity"/>
    <property type="evidence" value="ECO:0007669"/>
    <property type="project" value="UniProtKB-KW"/>
</dbReference>
<dbReference type="InterPro" id="IPR000953">
    <property type="entry name" value="Chromo/chromo_shadow_dom"/>
</dbReference>
<dbReference type="Pfam" id="PF24626">
    <property type="entry name" value="SH3_Tf2-1"/>
    <property type="match status" value="1"/>
</dbReference>
<dbReference type="PANTHER" id="PTHR37984:SF5">
    <property type="entry name" value="PROTEIN NYNRIN-LIKE"/>
    <property type="match status" value="1"/>
</dbReference>
<dbReference type="InterPro" id="IPR050951">
    <property type="entry name" value="Retrovirus_Pol_polyprotein"/>
</dbReference>
<evidence type="ECO:0000256" key="1">
    <source>
        <dbReference type="ARBA" id="ARBA00022670"/>
    </source>
</evidence>
<dbReference type="GO" id="GO:0006310">
    <property type="term" value="P:DNA recombination"/>
    <property type="evidence" value="ECO:0007669"/>
    <property type="project" value="UniProtKB-KW"/>
</dbReference>
<evidence type="ECO:0000256" key="7">
    <source>
        <dbReference type="ARBA" id="ARBA00022918"/>
    </source>
</evidence>
<evidence type="ECO:0000256" key="8">
    <source>
        <dbReference type="ARBA" id="ARBA00022932"/>
    </source>
</evidence>
<dbReference type="Gene3D" id="2.40.50.40">
    <property type="match status" value="1"/>
</dbReference>
<evidence type="ECO:0000313" key="13">
    <source>
        <dbReference type="Proteomes" id="UP001165121"/>
    </source>
</evidence>
<keyword evidence="1" id="KW-0645">Protease</keyword>
<keyword evidence="8" id="KW-0239">DNA-directed DNA polymerase</keyword>
<evidence type="ECO:0000313" key="12">
    <source>
        <dbReference type="EMBL" id="GMG15189.1"/>
    </source>
</evidence>
<dbReference type="GO" id="GO:0046872">
    <property type="term" value="F:metal ion binding"/>
    <property type="evidence" value="ECO:0007669"/>
    <property type="project" value="UniProtKB-KW"/>
</dbReference>
<dbReference type="CDD" id="cd00024">
    <property type="entry name" value="CD_CSD"/>
    <property type="match status" value="1"/>
</dbReference>
<evidence type="ECO:0000256" key="3">
    <source>
        <dbReference type="ARBA" id="ARBA00022750"/>
    </source>
</evidence>
<keyword evidence="7" id="KW-0695">RNA-directed DNA polymerase</keyword>
<reference evidence="12" key="1">
    <citation type="submission" date="2023-04" db="EMBL/GenBank/DDBJ databases">
        <title>Phytophthora fragariaefolia NBRC 109709.</title>
        <authorList>
            <person name="Ichikawa N."/>
            <person name="Sato H."/>
            <person name="Tonouchi N."/>
        </authorList>
    </citation>
    <scope>NUCLEOTIDE SEQUENCE</scope>
    <source>
        <strain evidence="12">NBRC 109709</strain>
    </source>
</reference>
<dbReference type="InterPro" id="IPR041588">
    <property type="entry name" value="Integrase_H2C2"/>
</dbReference>
<evidence type="ECO:0000256" key="6">
    <source>
        <dbReference type="ARBA" id="ARBA00022908"/>
    </source>
</evidence>
<accession>A0A9W6YMV0</accession>
<dbReference type="Pfam" id="PF17921">
    <property type="entry name" value="Integrase_H2C2"/>
    <property type="match status" value="1"/>
</dbReference>
<keyword evidence="2" id="KW-0479">Metal-binding</keyword>
<keyword evidence="8" id="KW-0548">Nucleotidyltransferase</keyword>
<dbReference type="PROSITE" id="PS50013">
    <property type="entry name" value="CHROMO_2"/>
    <property type="match status" value="1"/>
</dbReference>
<dbReference type="OrthoDB" id="10030726at2759"/>
<dbReference type="EMBL" id="BSXT01018868">
    <property type="protein sequence ID" value="GMG15189.1"/>
    <property type="molecule type" value="Genomic_DNA"/>
</dbReference>
<dbReference type="FunFam" id="1.10.340.70:FF:000001">
    <property type="entry name" value="Retrovirus-related Pol polyprotein from transposon gypsy-like Protein"/>
    <property type="match status" value="1"/>
</dbReference>
<dbReference type="GO" id="GO:0003887">
    <property type="term" value="F:DNA-directed DNA polymerase activity"/>
    <property type="evidence" value="ECO:0007669"/>
    <property type="project" value="UniProtKB-KW"/>
</dbReference>
<proteinExistence type="predicted"/>
<keyword evidence="8" id="KW-0808">Transferase</keyword>
<protein>
    <submittedName>
        <fullName evidence="12">Unnamed protein product</fullName>
    </submittedName>
</protein>